<evidence type="ECO:0000313" key="1">
    <source>
        <dbReference type="EMBL" id="CAE7150840.1"/>
    </source>
</evidence>
<evidence type="ECO:0000313" key="2">
    <source>
        <dbReference type="Proteomes" id="UP000601435"/>
    </source>
</evidence>
<reference evidence="1" key="1">
    <citation type="submission" date="2021-02" db="EMBL/GenBank/DDBJ databases">
        <authorList>
            <person name="Dougan E. K."/>
            <person name="Rhodes N."/>
            <person name="Thang M."/>
            <person name="Chan C."/>
        </authorList>
    </citation>
    <scope>NUCLEOTIDE SEQUENCE</scope>
</reference>
<comment type="caution">
    <text evidence="1">The sequence shown here is derived from an EMBL/GenBank/DDBJ whole genome shotgun (WGS) entry which is preliminary data.</text>
</comment>
<sequence>MASAPQTSDPALKSAPPREFLNNTVVPQLASALVEVNNKGSRRVVSDLGEILMKQ</sequence>
<dbReference type="Proteomes" id="UP000601435">
    <property type="component" value="Unassembled WGS sequence"/>
</dbReference>
<accession>A0A812IS37</accession>
<name>A0A812IS37_9DINO</name>
<dbReference type="EMBL" id="CAJNJA010000003">
    <property type="protein sequence ID" value="CAE7150840.1"/>
    <property type="molecule type" value="Genomic_DNA"/>
</dbReference>
<dbReference type="AlphaFoldDB" id="A0A812IS37"/>
<protein>
    <submittedName>
        <fullName evidence="1">Uncharacterized protein</fullName>
    </submittedName>
</protein>
<keyword evidence="2" id="KW-1185">Reference proteome</keyword>
<gene>
    <name evidence="1" type="ORF">SNEC2469_LOCUS181</name>
</gene>
<organism evidence="1 2">
    <name type="scientific">Symbiodinium necroappetens</name>
    <dbReference type="NCBI Taxonomy" id="1628268"/>
    <lineage>
        <taxon>Eukaryota</taxon>
        <taxon>Sar</taxon>
        <taxon>Alveolata</taxon>
        <taxon>Dinophyceae</taxon>
        <taxon>Suessiales</taxon>
        <taxon>Symbiodiniaceae</taxon>
        <taxon>Symbiodinium</taxon>
    </lineage>
</organism>
<proteinExistence type="predicted"/>